<gene>
    <name evidence="1" type="ORF">BACCIP111883_03277</name>
</gene>
<sequence>MITSYFLKPQYQIGMAVERMDCFIPSTNIQEAQKLLNLHQPIFPGTFRMKVGDIIFPNKIIIDSIDSFWFGVLTALEALQEHDESSIPLVYQPLEIKLIKESNQLIIRVVHGKMTMEQQTFPLNVLDSLLTCAESFFQHCEQIGLTVIKNEYADICTRMKVLKR</sequence>
<reference evidence="1 2" key="1">
    <citation type="submission" date="2021-10" db="EMBL/GenBank/DDBJ databases">
        <authorList>
            <person name="Criscuolo A."/>
        </authorList>
    </citation>
    <scope>NUCLEOTIDE SEQUENCE [LARGE SCALE GENOMIC DNA]</scope>
    <source>
        <strain evidence="2">CIP 111883</strain>
    </source>
</reference>
<proteinExistence type="predicted"/>
<dbReference type="EMBL" id="CAKJTJ010000022">
    <property type="protein sequence ID" value="CAG9622486.1"/>
    <property type="molecule type" value="Genomic_DNA"/>
</dbReference>
<protein>
    <submittedName>
        <fullName evidence="1">Uncharacterized protein</fullName>
    </submittedName>
</protein>
<dbReference type="Proteomes" id="UP000789833">
    <property type="component" value="Unassembled WGS sequence"/>
</dbReference>
<name>A0ABM8YRA7_9BACI</name>
<evidence type="ECO:0000313" key="2">
    <source>
        <dbReference type="Proteomes" id="UP000789833"/>
    </source>
</evidence>
<organism evidence="1 2">
    <name type="scientific">Sutcliffiella rhizosphaerae</name>
    <dbReference type="NCBI Taxonomy" id="2880967"/>
    <lineage>
        <taxon>Bacteria</taxon>
        <taxon>Bacillati</taxon>
        <taxon>Bacillota</taxon>
        <taxon>Bacilli</taxon>
        <taxon>Bacillales</taxon>
        <taxon>Bacillaceae</taxon>
        <taxon>Sutcliffiella</taxon>
    </lineage>
</organism>
<keyword evidence="2" id="KW-1185">Reference proteome</keyword>
<accession>A0ABM8YRA7</accession>
<evidence type="ECO:0000313" key="1">
    <source>
        <dbReference type="EMBL" id="CAG9622486.1"/>
    </source>
</evidence>
<comment type="caution">
    <text evidence="1">The sequence shown here is derived from an EMBL/GenBank/DDBJ whole genome shotgun (WGS) entry which is preliminary data.</text>
</comment>
<dbReference type="RefSeq" id="WP_230503174.1">
    <property type="nucleotide sequence ID" value="NZ_CAKJTJ010000022.1"/>
</dbReference>